<dbReference type="Gene3D" id="3.90.1150.30">
    <property type="match status" value="1"/>
</dbReference>
<dbReference type="InterPro" id="IPR038056">
    <property type="entry name" value="YjbR-like_sf"/>
</dbReference>
<dbReference type="PANTHER" id="PTHR35145:SF1">
    <property type="entry name" value="CYTOPLASMIC PROTEIN"/>
    <property type="match status" value="1"/>
</dbReference>
<dbReference type="EMBL" id="CP022521">
    <property type="protein sequence ID" value="ASO21713.1"/>
    <property type="molecule type" value="Genomic_DNA"/>
</dbReference>
<evidence type="ECO:0000313" key="2">
    <source>
        <dbReference type="Proteomes" id="UP000204221"/>
    </source>
</evidence>
<dbReference type="RefSeq" id="WP_093942808.1">
    <property type="nucleotide sequence ID" value="NZ_CP022521.1"/>
</dbReference>
<dbReference type="AlphaFoldDB" id="A0A221W7N2"/>
<gene>
    <name evidence="1" type="ORF">AHOG_20480</name>
</gene>
<sequence length="132" mass="14797">MTPQEFTDIALWFPESTESRPYGPDALVYKVAEKSFAILAEGPTDEPARITLKCDPALALELRAQFPSVTPGYHTDKRHWNTILLDGTVCDDELVEMTVHSYRRVVAGLRKADRDRLRTVLGEDAPPLPSTE</sequence>
<evidence type="ECO:0000313" key="1">
    <source>
        <dbReference type="EMBL" id="ASO21713.1"/>
    </source>
</evidence>
<protein>
    <submittedName>
        <fullName evidence="1">Uncharacterized protein</fullName>
    </submittedName>
</protein>
<dbReference type="PANTHER" id="PTHR35145">
    <property type="entry name" value="CYTOPLASMIC PROTEIN-RELATED"/>
    <property type="match status" value="1"/>
</dbReference>
<dbReference type="KEGG" id="ahg:AHOG_20480"/>
<dbReference type="InterPro" id="IPR007351">
    <property type="entry name" value="YjbR"/>
</dbReference>
<dbReference type="Pfam" id="PF04237">
    <property type="entry name" value="YjbR"/>
    <property type="match status" value="1"/>
</dbReference>
<name>A0A221W7N2_9PSEU</name>
<dbReference type="InterPro" id="IPR058532">
    <property type="entry name" value="YjbR/MT2646/Rv2570-like"/>
</dbReference>
<dbReference type="SUPFAM" id="SSF142906">
    <property type="entry name" value="YjbR-like"/>
    <property type="match status" value="1"/>
</dbReference>
<keyword evidence="2" id="KW-1185">Reference proteome</keyword>
<reference evidence="1 2" key="1">
    <citation type="submission" date="2017-07" db="EMBL/GenBank/DDBJ databases">
        <title>Complete genome sequence of Actinoalloteichus hoggarensis DSM 45943, type strain of Actinoalloteichus hoggarensis.</title>
        <authorList>
            <person name="Ruckert C."/>
            <person name="Nouioui I."/>
            <person name="Willmese J."/>
            <person name="van Wezel G."/>
            <person name="Klenk H.-P."/>
            <person name="Kalinowski J."/>
            <person name="Zotchev S.B."/>
        </authorList>
    </citation>
    <scope>NUCLEOTIDE SEQUENCE [LARGE SCALE GENOMIC DNA]</scope>
    <source>
        <strain evidence="1 2">DSM 45943</strain>
    </source>
</reference>
<dbReference type="Proteomes" id="UP000204221">
    <property type="component" value="Chromosome"/>
</dbReference>
<proteinExistence type="predicted"/>
<accession>A0A221W7N2</accession>
<dbReference type="OrthoDB" id="3194910at2"/>
<organism evidence="1 2">
    <name type="scientific">Actinoalloteichus hoggarensis</name>
    <dbReference type="NCBI Taxonomy" id="1470176"/>
    <lineage>
        <taxon>Bacteria</taxon>
        <taxon>Bacillati</taxon>
        <taxon>Actinomycetota</taxon>
        <taxon>Actinomycetes</taxon>
        <taxon>Pseudonocardiales</taxon>
        <taxon>Pseudonocardiaceae</taxon>
        <taxon>Actinoalloteichus</taxon>
    </lineage>
</organism>